<organism evidence="1 2">
    <name type="scientific">Lithocarpus litseifolius</name>
    <dbReference type="NCBI Taxonomy" id="425828"/>
    <lineage>
        <taxon>Eukaryota</taxon>
        <taxon>Viridiplantae</taxon>
        <taxon>Streptophyta</taxon>
        <taxon>Embryophyta</taxon>
        <taxon>Tracheophyta</taxon>
        <taxon>Spermatophyta</taxon>
        <taxon>Magnoliopsida</taxon>
        <taxon>eudicotyledons</taxon>
        <taxon>Gunneridae</taxon>
        <taxon>Pentapetalae</taxon>
        <taxon>rosids</taxon>
        <taxon>fabids</taxon>
        <taxon>Fagales</taxon>
        <taxon>Fagaceae</taxon>
        <taxon>Lithocarpus</taxon>
    </lineage>
</organism>
<comment type="caution">
    <text evidence="1">The sequence shown here is derived from an EMBL/GenBank/DDBJ whole genome shotgun (WGS) entry which is preliminary data.</text>
</comment>
<name>A0AAW2BMM7_9ROSI</name>
<accession>A0AAW2BMM7</accession>
<proteinExistence type="predicted"/>
<evidence type="ECO:0000313" key="1">
    <source>
        <dbReference type="EMBL" id="KAK9986044.1"/>
    </source>
</evidence>
<sequence length="222" mass="24999">MGGLGEIIRFIRKIVDMVLPTNETISSMQIYISNYKTLKRPSPIFTPNASISSLPPDTPLVLLCQFTALAHGRSVVARGFGGVTAALDNEDVIKGFFVFDSFNDAEQCHYIDLLIDLSPKDLVSFRVLQGHLRIFQRPCCPSPPDAYYFSVYEVLKMAGRLQHRGGYLSWQLQLYCGDAEFAYDWNSRITVVQGFKRLEMHIMRGGVPRDIDLLPFLITVAS</sequence>
<gene>
    <name evidence="1" type="ORF">SO802_030995</name>
</gene>
<dbReference type="EMBL" id="JAZDWU010000011">
    <property type="protein sequence ID" value="KAK9986044.1"/>
    <property type="molecule type" value="Genomic_DNA"/>
</dbReference>
<protein>
    <submittedName>
        <fullName evidence="1">Uncharacterized protein</fullName>
    </submittedName>
</protein>
<dbReference type="Proteomes" id="UP001459277">
    <property type="component" value="Unassembled WGS sequence"/>
</dbReference>
<keyword evidence="2" id="KW-1185">Reference proteome</keyword>
<reference evidence="1 2" key="1">
    <citation type="submission" date="2024-01" db="EMBL/GenBank/DDBJ databases">
        <title>A telomere-to-telomere, gap-free genome of sweet tea (Lithocarpus litseifolius).</title>
        <authorList>
            <person name="Zhou J."/>
        </authorList>
    </citation>
    <scope>NUCLEOTIDE SEQUENCE [LARGE SCALE GENOMIC DNA]</scope>
    <source>
        <strain evidence="1">Zhou-2022a</strain>
        <tissue evidence="1">Leaf</tissue>
    </source>
</reference>
<evidence type="ECO:0000313" key="2">
    <source>
        <dbReference type="Proteomes" id="UP001459277"/>
    </source>
</evidence>
<dbReference type="AlphaFoldDB" id="A0AAW2BMM7"/>